<dbReference type="STRING" id="40148.A0A0D9ZKV5"/>
<reference evidence="13" key="2">
    <citation type="submission" date="2018-05" db="EMBL/GenBank/DDBJ databases">
        <title>OgluRS3 (Oryza glumaepatula Reference Sequence Version 3).</title>
        <authorList>
            <person name="Zhang J."/>
            <person name="Kudrna D."/>
            <person name="Lee S."/>
            <person name="Talag J."/>
            <person name="Welchert J."/>
            <person name="Wing R.A."/>
        </authorList>
    </citation>
    <scope>NUCLEOTIDE SEQUENCE [LARGE SCALE GENOMIC DNA]</scope>
</reference>
<evidence type="ECO:0000256" key="2">
    <source>
        <dbReference type="ARBA" id="ARBA00022676"/>
    </source>
</evidence>
<evidence type="ECO:0000256" key="10">
    <source>
        <dbReference type="PIRSR" id="PIRSR605150-3"/>
    </source>
</evidence>
<feature type="transmembrane region" description="Helical" evidence="12">
    <location>
        <begin position="1298"/>
        <end position="1319"/>
    </location>
</feature>
<evidence type="ECO:0000313" key="14">
    <source>
        <dbReference type="Proteomes" id="UP000026961"/>
    </source>
</evidence>
<reference evidence="13" key="1">
    <citation type="submission" date="2015-04" db="UniProtKB">
        <authorList>
            <consortium name="EnsemblPlants"/>
        </authorList>
    </citation>
    <scope>IDENTIFICATION</scope>
</reference>
<dbReference type="Gene3D" id="3.90.550.10">
    <property type="entry name" value="Spore Coat Polysaccharide Biosynthesis Protein SpsA, Chain A"/>
    <property type="match status" value="2"/>
</dbReference>
<evidence type="ECO:0000256" key="11">
    <source>
        <dbReference type="SAM" id="MobiDB-lite"/>
    </source>
</evidence>
<dbReference type="InterPro" id="IPR005150">
    <property type="entry name" value="Cellulose_synth"/>
</dbReference>
<dbReference type="InterPro" id="IPR029044">
    <property type="entry name" value="Nucleotide-diphossugar_trans"/>
</dbReference>
<dbReference type="Proteomes" id="UP000026961">
    <property type="component" value="Chromosome 4"/>
</dbReference>
<evidence type="ECO:0000256" key="7">
    <source>
        <dbReference type="ARBA" id="ARBA00023316"/>
    </source>
</evidence>
<evidence type="ECO:0000256" key="3">
    <source>
        <dbReference type="ARBA" id="ARBA00022679"/>
    </source>
</evidence>
<dbReference type="eggNOG" id="ENOG502QTT0">
    <property type="taxonomic scope" value="Eukaryota"/>
</dbReference>
<dbReference type="GO" id="GO:0071669">
    <property type="term" value="P:plant-type cell wall organization or biogenesis"/>
    <property type="evidence" value="ECO:0007669"/>
    <property type="project" value="UniProtKB-ARBA"/>
</dbReference>
<feature type="transmembrane region" description="Helical" evidence="12">
    <location>
        <begin position="1468"/>
        <end position="1489"/>
    </location>
</feature>
<feature type="transmembrane region" description="Helical" evidence="12">
    <location>
        <begin position="763"/>
        <end position="785"/>
    </location>
</feature>
<evidence type="ECO:0000256" key="8">
    <source>
        <dbReference type="PIRSR" id="PIRSR605150-1"/>
    </source>
</evidence>
<feature type="active site" evidence="8">
    <location>
        <position position="1227"/>
    </location>
</feature>
<evidence type="ECO:0008006" key="15">
    <source>
        <dbReference type="Google" id="ProtNLM"/>
    </source>
</evidence>
<dbReference type="SUPFAM" id="SSF53448">
    <property type="entry name" value="Nucleotide-diphospho-sugar transferases"/>
    <property type="match status" value="1"/>
</dbReference>
<dbReference type="Pfam" id="PF03552">
    <property type="entry name" value="Cellulose_synt"/>
    <property type="match status" value="4"/>
</dbReference>
<sequence>MAAMAASGKKEEEKKKLQERVPIRRTAWMLADFVVLFLLLALLFHRATAADASERGGAAWRVAWFAFVWLLNMNAKWSPARFDTYPENLAGRIDELPAVDMFVTTADPALEPPVVTVNTVLSLLAVDYYPGGGGERLACYVSDDGCSPVTYYALREAAGFARTWVPFCRRHGVAVRAPFRYFASTPEFGPADRNEYDKLVHRIEDADETTLLRQGSGEFAEFMDAKRTNHPAIVKVIWDNNSKNRIGEEEGFPHLIYVSREKSPGHHHHYKAGAMNALTRVSAVMTNAPIMLNVDCDMFANDPQVVLHAMCLLLGFDDEISSGFVQVPQSFYGDLKDDPFGNKLEVIFKKLLGGVAGIQGLFYGGTGCFHRRKAIYGIEPDSIVVGREGAAGSPSYKELQFKFGSSEELKKSSRNIISGDMSGEPIVDISSRIEVAKEVSSCNYESGTRWLGLWINDRRHFDWAADPCSRLEIYKVGNRTTSILGLRTNGWTSLPNLNNPLLLSIFKHLQFRQCLAYLTLYVWAVRGFVELCYELLVPYCLLTNQSFLPKASENCFNITLALFLTYNTYNFMEYMECGLSIRAWWNNHRMQRIISASAWLLAFFTVLLKTIGLSETVFEVTRKEKSTSDGNGQNDEVDPERFTFDASPVFIPVTALTMLNIVAITIGTWRAVFGTTEDVPGGPGISEFMSCGWLLLCLLPFVRGLVGKGSYGIPWSVKLNASLLVALSGGGGGGGEGARSAGRKKPPPPPLQERVPLGRRAAWAWRLAGLAVLLLLLALLALRLLRHGGAGGDSGVWRVALVCEAWFAALCALNVSAKWSPVRFVTRPENLVEEGRTPSATATAEYGELPAVDMLVTTADPALEPPLVTVNTVLSLLALDYPRAGERLACYVSDDGCSPLTCHALREAAGFAAAWVPFCRRYGVAVRAPFRYFSSSSSSSPESGGPADRKFLDDWTFMKDEYDKLVRRIKNTDERSLLRHGGGEFFAEFLNVERRNHPTIVKVLWDNSKSRAGEGFPHLIYVSREKSPSHHHHYKAGAMNVLTRVSAVMTNAPIILNMDCDMFVNNPQAVLHAMCLLLGFDDEASSGFVQAPQRFYDALKDDPFGNQMECFFKRFISGVQGVQGAFYAGTGCFHRRKAVYGVPPNFNGAERGDTIGSSSYKELHTRFGNSEELNESARNIIWDLSSKPMVDISSRIEVAKAVSACNYDIGTCWGQEVGWVYGSLTEDILTGQRIHAMGWRSVLMVTEPPAFMGSAPIGGPACLTQFKRWATGQSEIIISRNNPILATMFKRLKFRQCLAYLTVLGWPLRAPFELCYGLLGPYCILTNQSFLPKASEDGFSIPLALFISYNTYNFMEYLVCGLSARAWWNNHRMQRIISVSAWTLAFLTVLLKSLGLSETVFEVTGKDKSMSDDDDNTDGADPRRFTFDSSPVFIPVTALAMLNIIAVTVGACRVAFGTAEGVPCAPGIGEFMCCGWLVLCFFPFIRGIVWGKGSYGIPWSVKLKASLLVAMFVTFCKRN</sequence>
<feature type="region of interest" description="Disordered" evidence="11">
    <location>
        <begin position="734"/>
        <end position="753"/>
    </location>
</feature>
<keyword evidence="6 12" id="KW-0472">Membrane</keyword>
<organism evidence="13">
    <name type="scientific">Oryza glumipatula</name>
    <dbReference type="NCBI Taxonomy" id="40148"/>
    <lineage>
        <taxon>Eukaryota</taxon>
        <taxon>Viridiplantae</taxon>
        <taxon>Streptophyta</taxon>
        <taxon>Embryophyta</taxon>
        <taxon>Tracheophyta</taxon>
        <taxon>Spermatophyta</taxon>
        <taxon>Magnoliopsida</taxon>
        <taxon>Liliopsida</taxon>
        <taxon>Poales</taxon>
        <taxon>Poaceae</taxon>
        <taxon>BOP clade</taxon>
        <taxon>Oryzoideae</taxon>
        <taxon>Oryzeae</taxon>
        <taxon>Oryzinae</taxon>
        <taxon>Oryza</taxon>
    </lineage>
</organism>
<feature type="active site" evidence="8">
    <location>
        <position position="895"/>
    </location>
</feature>
<dbReference type="GO" id="GO:0016020">
    <property type="term" value="C:membrane"/>
    <property type="evidence" value="ECO:0007669"/>
    <property type="project" value="InterPro"/>
</dbReference>
<protein>
    <recommendedName>
        <fullName evidence="15">Cellulose synthase-like protein H1</fullName>
    </recommendedName>
</protein>
<feature type="binding site" evidence="9">
    <location>
        <position position="895"/>
    </location>
    <ligand>
        <name>UDP-alpha-D-glucose</name>
        <dbReference type="ChEBI" id="CHEBI:58885"/>
    </ligand>
</feature>
<feature type="transmembrane region" description="Helical" evidence="12">
    <location>
        <begin position="1495"/>
        <end position="1516"/>
    </location>
</feature>
<dbReference type="PANTHER" id="PTHR13301">
    <property type="entry name" value="X-BOX TRANSCRIPTION FACTOR-RELATED"/>
    <property type="match status" value="1"/>
</dbReference>
<feature type="transmembrane region" description="Helical" evidence="12">
    <location>
        <begin position="1339"/>
        <end position="1364"/>
    </location>
</feature>
<feature type="transmembrane region" description="Helical" evidence="12">
    <location>
        <begin position="684"/>
        <end position="702"/>
    </location>
</feature>
<dbReference type="Gramene" id="OGLUM04G12520.2">
    <property type="protein sequence ID" value="OGLUM04G12520.2"/>
    <property type="gene ID" value="OGLUM04G12520"/>
</dbReference>
<comment type="subcellular location">
    <subcellularLocation>
        <location evidence="1">Endomembrane system</location>
        <topology evidence="1">Multi-pass membrane protein</topology>
    </subcellularLocation>
</comment>
<evidence type="ECO:0000256" key="4">
    <source>
        <dbReference type="ARBA" id="ARBA00022692"/>
    </source>
</evidence>
<evidence type="ECO:0000256" key="9">
    <source>
        <dbReference type="PIRSR" id="PIRSR605150-2"/>
    </source>
</evidence>
<feature type="transmembrane region" description="Helical" evidence="12">
    <location>
        <begin position="1376"/>
        <end position="1394"/>
    </location>
</feature>
<keyword evidence="14" id="KW-1185">Reference proteome</keyword>
<dbReference type="FunFam" id="3.90.550.10:FF:000176">
    <property type="entry name" value="Cellulose synthase-like protein B3"/>
    <property type="match status" value="2"/>
</dbReference>
<keyword evidence="2" id="KW-0328">Glycosyltransferase</keyword>
<feature type="binding site" evidence="10">
    <location>
        <position position="1035"/>
    </location>
    <ligand>
        <name>Mn(2+)</name>
        <dbReference type="ChEBI" id="CHEBI:29035"/>
    </ligand>
</feature>
<evidence type="ECO:0000256" key="1">
    <source>
        <dbReference type="ARBA" id="ARBA00004127"/>
    </source>
</evidence>
<feature type="transmembrane region" description="Helical" evidence="12">
    <location>
        <begin position="797"/>
        <end position="817"/>
    </location>
</feature>
<proteinExistence type="predicted"/>
<evidence type="ECO:0000256" key="6">
    <source>
        <dbReference type="ARBA" id="ARBA00023136"/>
    </source>
</evidence>
<dbReference type="EnsemblPlants" id="OGLUM04G12520.2">
    <property type="protein sequence ID" value="OGLUM04G12520.2"/>
    <property type="gene ID" value="OGLUM04G12520"/>
</dbReference>
<dbReference type="GO" id="GO:0012505">
    <property type="term" value="C:endomembrane system"/>
    <property type="evidence" value="ECO:0007669"/>
    <property type="project" value="UniProtKB-SubCell"/>
</dbReference>
<feature type="transmembrane region" description="Helical" evidence="12">
    <location>
        <begin position="593"/>
        <end position="612"/>
    </location>
</feature>
<dbReference type="GO" id="GO:0016760">
    <property type="term" value="F:cellulose synthase (UDP-forming) activity"/>
    <property type="evidence" value="ECO:0007669"/>
    <property type="project" value="InterPro"/>
</dbReference>
<keyword evidence="3" id="KW-0808">Transferase</keyword>
<feature type="transmembrane region" description="Helical" evidence="12">
    <location>
        <begin position="1432"/>
        <end position="1456"/>
    </location>
</feature>
<name>A0A0D9ZKV5_9ORYZ</name>
<keyword evidence="5 12" id="KW-1133">Transmembrane helix</keyword>
<feature type="binding site" evidence="10">
    <location>
        <position position="1059"/>
    </location>
    <ligand>
        <name>Mn(2+)</name>
        <dbReference type="ChEBI" id="CHEBI:29035"/>
    </ligand>
</feature>
<evidence type="ECO:0000256" key="5">
    <source>
        <dbReference type="ARBA" id="ARBA00022989"/>
    </source>
</evidence>
<keyword evidence="7" id="KW-0961">Cell wall biogenesis/degradation</keyword>
<evidence type="ECO:0000256" key="12">
    <source>
        <dbReference type="SAM" id="Phobius"/>
    </source>
</evidence>
<dbReference type="GO" id="GO:0030244">
    <property type="term" value="P:cellulose biosynthetic process"/>
    <property type="evidence" value="ECO:0007669"/>
    <property type="project" value="InterPro"/>
</dbReference>
<accession>A0A0D9ZKV5</accession>
<feature type="transmembrane region" description="Helical" evidence="12">
    <location>
        <begin position="649"/>
        <end position="672"/>
    </location>
</feature>
<dbReference type="GO" id="GO:0071555">
    <property type="term" value="P:cell wall organization"/>
    <property type="evidence" value="ECO:0007669"/>
    <property type="project" value="UniProtKB-KW"/>
</dbReference>
<keyword evidence="4 12" id="KW-0812">Transmembrane</keyword>
<evidence type="ECO:0000313" key="13">
    <source>
        <dbReference type="EnsemblPlants" id="OGLUM04G12520.2"/>
    </source>
</evidence>
<feature type="binding site" evidence="9">
    <location>
        <position position="864"/>
    </location>
    <ligand>
        <name>UDP-alpha-D-glucose</name>
        <dbReference type="ChEBI" id="CHEBI:58885"/>
    </ligand>
</feature>